<dbReference type="Gene3D" id="3.30.300.210">
    <property type="entry name" value="Nutrient germinant receptor protein C, domain 3"/>
    <property type="match status" value="1"/>
</dbReference>
<feature type="domain" description="Spore germination GerAC-like C-terminal" evidence="8">
    <location>
        <begin position="220"/>
        <end position="385"/>
    </location>
</feature>
<evidence type="ECO:0000259" key="9">
    <source>
        <dbReference type="Pfam" id="PF25198"/>
    </source>
</evidence>
<keyword evidence="7" id="KW-0449">Lipoprotein</keyword>
<evidence type="ECO:0000256" key="4">
    <source>
        <dbReference type="ARBA" id="ARBA00022729"/>
    </source>
</evidence>
<keyword evidence="5" id="KW-0472">Membrane</keyword>
<dbReference type="EMBL" id="CGIH01000005">
    <property type="protein sequence ID" value="CFX10344.1"/>
    <property type="molecule type" value="Genomic_DNA"/>
</dbReference>
<keyword evidence="3" id="KW-0309">Germination</keyword>
<keyword evidence="4" id="KW-0732">Signal</keyword>
<evidence type="ECO:0000259" key="8">
    <source>
        <dbReference type="Pfam" id="PF05504"/>
    </source>
</evidence>
<evidence type="ECO:0000256" key="5">
    <source>
        <dbReference type="ARBA" id="ARBA00023136"/>
    </source>
</evidence>
<dbReference type="InterPro" id="IPR038501">
    <property type="entry name" value="Spore_GerAC_C_sf"/>
</dbReference>
<dbReference type="InterPro" id="IPR046953">
    <property type="entry name" value="Spore_GerAC-like_C"/>
</dbReference>
<sequence>MWCARLALNRMEVAKMRHIGLCGLILAALLIGGCGKIELQDTGIPLSVGADLKDDQIDLAICLANPLPTEKSTDNEPQFMVLNSSGSTFSEAIRNISLSFSDYPLWSHLQLSIVGENLARSDMSLVLDFITRNRYVRKDLLIVVTHKVTPAEILSVKPILAPHPPTAIKKMLKIQEAETGIYTPMNYTEILHRFLTAGIEPIIPMITIDRSGAEDRFLLDGMAVFKGRKMVGILNENESRGFRLMRPEQIRGGLFIMPSPLNRKNLVTLELSRSQAKITPVFKDNQMIMKIQLKAEGNFYEQSGTDNLFTEPMFKRLEAAAEQELTQQILDSIHKAQELNSDIFGWGEMVYRSDPRIWKTLEPKWDQIFPAVQSDISVDFSLRRSYLTDKSFVFR</sequence>
<evidence type="ECO:0000256" key="2">
    <source>
        <dbReference type="ARBA" id="ARBA00007886"/>
    </source>
</evidence>
<dbReference type="AlphaFoldDB" id="A0A0E3W2M9"/>
<dbReference type="PANTHER" id="PTHR35789">
    <property type="entry name" value="SPORE GERMINATION PROTEIN B3"/>
    <property type="match status" value="1"/>
</dbReference>
<dbReference type="PROSITE" id="PS51257">
    <property type="entry name" value="PROKAR_LIPOPROTEIN"/>
    <property type="match status" value="1"/>
</dbReference>
<dbReference type="Pfam" id="PF25198">
    <property type="entry name" value="Spore_GerAC_N"/>
    <property type="match status" value="1"/>
</dbReference>
<evidence type="ECO:0000313" key="10">
    <source>
        <dbReference type="EMBL" id="CFX10344.1"/>
    </source>
</evidence>
<dbReference type="InterPro" id="IPR057336">
    <property type="entry name" value="GerAC_N"/>
</dbReference>
<feature type="domain" description="Spore germination protein N-terminal" evidence="9">
    <location>
        <begin position="36"/>
        <end position="208"/>
    </location>
</feature>
<dbReference type="PANTHER" id="PTHR35789:SF1">
    <property type="entry name" value="SPORE GERMINATION PROTEIN B3"/>
    <property type="match status" value="1"/>
</dbReference>
<dbReference type="NCBIfam" id="TIGR02887">
    <property type="entry name" value="spore_ger_x_C"/>
    <property type="match status" value="1"/>
</dbReference>
<evidence type="ECO:0000256" key="3">
    <source>
        <dbReference type="ARBA" id="ARBA00022544"/>
    </source>
</evidence>
<gene>
    <name evidence="10" type="ORF">465</name>
</gene>
<dbReference type="STRING" id="690567.465"/>
<dbReference type="InterPro" id="IPR008844">
    <property type="entry name" value="Spore_GerAC-like"/>
</dbReference>
<protein>
    <submittedName>
        <fullName evidence="10">Spore germination GerAC</fullName>
    </submittedName>
</protein>
<comment type="similarity">
    <text evidence="2">Belongs to the GerABKC lipoprotein family.</text>
</comment>
<dbReference type="GO" id="GO:0009847">
    <property type="term" value="P:spore germination"/>
    <property type="evidence" value="ECO:0007669"/>
    <property type="project" value="InterPro"/>
</dbReference>
<accession>A0A0E3W2M9</accession>
<reference evidence="10 11" key="1">
    <citation type="submission" date="2015-03" db="EMBL/GenBank/DDBJ databases">
        <authorList>
            <person name="Murphy D."/>
        </authorList>
    </citation>
    <scope>NUCLEOTIDE SEQUENCE [LARGE SCALE GENOMIC DNA]</scope>
    <source>
        <strain evidence="10 11">OL-4</strain>
    </source>
</reference>
<evidence type="ECO:0000256" key="7">
    <source>
        <dbReference type="ARBA" id="ARBA00023288"/>
    </source>
</evidence>
<dbReference type="OrthoDB" id="9816067at2"/>
<evidence type="ECO:0000256" key="6">
    <source>
        <dbReference type="ARBA" id="ARBA00023139"/>
    </source>
</evidence>
<evidence type="ECO:0000256" key="1">
    <source>
        <dbReference type="ARBA" id="ARBA00004635"/>
    </source>
</evidence>
<keyword evidence="11" id="KW-1185">Reference proteome</keyword>
<comment type="subcellular location">
    <subcellularLocation>
        <location evidence="1">Membrane</location>
        <topology evidence="1">Lipid-anchor</topology>
    </subcellularLocation>
</comment>
<name>A0A0E3W2M9_9FIRM</name>
<keyword evidence="6" id="KW-0564">Palmitate</keyword>
<dbReference type="Pfam" id="PF05504">
    <property type="entry name" value="Spore_GerAC"/>
    <property type="match status" value="1"/>
</dbReference>
<organism evidence="10 11">
    <name type="scientific">Syntrophomonas zehnderi OL-4</name>
    <dbReference type="NCBI Taxonomy" id="690567"/>
    <lineage>
        <taxon>Bacteria</taxon>
        <taxon>Bacillati</taxon>
        <taxon>Bacillota</taxon>
        <taxon>Clostridia</taxon>
        <taxon>Eubacteriales</taxon>
        <taxon>Syntrophomonadaceae</taxon>
        <taxon>Syntrophomonas</taxon>
    </lineage>
</organism>
<dbReference type="GO" id="GO:0016020">
    <property type="term" value="C:membrane"/>
    <property type="evidence" value="ECO:0007669"/>
    <property type="project" value="UniProtKB-SubCell"/>
</dbReference>
<evidence type="ECO:0000313" key="11">
    <source>
        <dbReference type="Proteomes" id="UP000045545"/>
    </source>
</evidence>
<dbReference type="Proteomes" id="UP000045545">
    <property type="component" value="Unassembled WGS sequence"/>
</dbReference>
<proteinExistence type="inferred from homology"/>